<dbReference type="AlphaFoldDB" id="A0A4Q2CY82"/>
<feature type="region of interest" description="Disordered" evidence="1">
    <location>
        <begin position="1"/>
        <end position="36"/>
    </location>
</feature>
<gene>
    <name evidence="2" type="ORF">EST38_g14523</name>
</gene>
<feature type="compositionally biased region" description="Basic and acidic residues" evidence="1">
    <location>
        <begin position="1"/>
        <end position="16"/>
    </location>
</feature>
<protein>
    <submittedName>
        <fullName evidence="2">Uncharacterized protein</fullName>
    </submittedName>
</protein>
<name>A0A4Q2CY82_9AGAR</name>
<evidence type="ECO:0000313" key="2">
    <source>
        <dbReference type="EMBL" id="RXW11332.1"/>
    </source>
</evidence>
<reference evidence="2 3" key="1">
    <citation type="submission" date="2019-01" db="EMBL/GenBank/DDBJ databases">
        <title>Draft genome sequence of Psathyrella aberdarensis IHI B618.</title>
        <authorList>
            <person name="Buettner E."/>
            <person name="Kellner H."/>
        </authorList>
    </citation>
    <scope>NUCLEOTIDE SEQUENCE [LARGE SCALE GENOMIC DNA]</scope>
    <source>
        <strain evidence="2 3">IHI B618</strain>
    </source>
</reference>
<accession>A0A4Q2CY82</accession>
<feature type="compositionally biased region" description="Polar residues" evidence="1">
    <location>
        <begin position="20"/>
        <end position="34"/>
    </location>
</feature>
<comment type="caution">
    <text evidence="2">The sequence shown here is derived from an EMBL/GenBank/DDBJ whole genome shotgun (WGS) entry which is preliminary data.</text>
</comment>
<organism evidence="2 3">
    <name type="scientific">Candolleomyces aberdarensis</name>
    <dbReference type="NCBI Taxonomy" id="2316362"/>
    <lineage>
        <taxon>Eukaryota</taxon>
        <taxon>Fungi</taxon>
        <taxon>Dikarya</taxon>
        <taxon>Basidiomycota</taxon>
        <taxon>Agaricomycotina</taxon>
        <taxon>Agaricomycetes</taxon>
        <taxon>Agaricomycetidae</taxon>
        <taxon>Agaricales</taxon>
        <taxon>Agaricineae</taxon>
        <taxon>Psathyrellaceae</taxon>
        <taxon>Candolleomyces</taxon>
    </lineage>
</organism>
<evidence type="ECO:0000313" key="3">
    <source>
        <dbReference type="Proteomes" id="UP000290288"/>
    </source>
</evidence>
<keyword evidence="3" id="KW-1185">Reference proteome</keyword>
<dbReference type="EMBL" id="SDEE01002026">
    <property type="protein sequence ID" value="RXW11332.1"/>
    <property type="molecule type" value="Genomic_DNA"/>
</dbReference>
<feature type="region of interest" description="Disordered" evidence="1">
    <location>
        <begin position="103"/>
        <end position="142"/>
    </location>
</feature>
<feature type="compositionally biased region" description="Basic and acidic residues" evidence="1">
    <location>
        <begin position="112"/>
        <end position="129"/>
    </location>
</feature>
<proteinExistence type="predicted"/>
<sequence length="223" mass="23745">MEAEGDQLHRVGHDEPWLGSTASLRAAQESSTAPRRSHVAFVSASNESDLASSIALAPTDIENDPACINNSQIVGYNIETSGNPAEAGLSSAMLPKQHVMHSPVNQLASPKLPDRDGYLDQESSEDKPDGANQTACDQAGVSTNNVNLMMGDESFNADRREQDMANSDGSSIDGMSDDCETSIVALQLIPRDSGSPEAEDDRSSTDRVLALALDHQILAKPIR</sequence>
<dbReference type="Proteomes" id="UP000290288">
    <property type="component" value="Unassembled WGS sequence"/>
</dbReference>
<evidence type="ECO:0000256" key="1">
    <source>
        <dbReference type="SAM" id="MobiDB-lite"/>
    </source>
</evidence>
<feature type="compositionally biased region" description="Polar residues" evidence="1">
    <location>
        <begin position="131"/>
        <end position="142"/>
    </location>
</feature>